<reference evidence="2 3" key="2">
    <citation type="journal article" date="2010" name="Nucleic Acids Res.">
        <title>BeetleBase in 2010: revisions to provide comprehensive genomic information for Tribolium castaneum.</title>
        <authorList>
            <person name="Kim H.S."/>
            <person name="Murphy T."/>
            <person name="Xia J."/>
            <person name="Caragea D."/>
            <person name="Park Y."/>
            <person name="Beeman R.W."/>
            <person name="Lorenzen M.D."/>
            <person name="Butcher S."/>
            <person name="Manak J.R."/>
            <person name="Brown S.J."/>
        </authorList>
    </citation>
    <scope>NUCLEOTIDE SEQUENCE [LARGE SCALE GENOMIC DNA]</scope>
    <source>
        <strain evidence="2 3">Georgia GA2</strain>
    </source>
</reference>
<reference evidence="2 3" key="1">
    <citation type="journal article" date="2008" name="Nature">
        <title>The genome of the model beetle and pest Tribolium castaneum.</title>
        <authorList>
            <consortium name="Tribolium Genome Sequencing Consortium"/>
            <person name="Richards S."/>
            <person name="Gibbs R.A."/>
            <person name="Weinstock G.M."/>
            <person name="Brown S.J."/>
            <person name="Denell R."/>
            <person name="Beeman R.W."/>
            <person name="Gibbs R."/>
            <person name="Beeman R.W."/>
            <person name="Brown S.J."/>
            <person name="Bucher G."/>
            <person name="Friedrich M."/>
            <person name="Grimmelikhuijzen C.J."/>
            <person name="Klingler M."/>
            <person name="Lorenzen M."/>
            <person name="Richards S."/>
            <person name="Roth S."/>
            <person name="Schroder R."/>
            <person name="Tautz D."/>
            <person name="Zdobnov E.M."/>
            <person name="Muzny D."/>
            <person name="Gibbs R.A."/>
            <person name="Weinstock G.M."/>
            <person name="Attaway T."/>
            <person name="Bell S."/>
            <person name="Buhay C.J."/>
            <person name="Chandrabose M.N."/>
            <person name="Chavez D."/>
            <person name="Clerk-Blankenburg K.P."/>
            <person name="Cree A."/>
            <person name="Dao M."/>
            <person name="Davis C."/>
            <person name="Chacko J."/>
            <person name="Dinh H."/>
            <person name="Dugan-Rocha S."/>
            <person name="Fowler G."/>
            <person name="Garner T.T."/>
            <person name="Garnes J."/>
            <person name="Gnirke A."/>
            <person name="Hawes A."/>
            <person name="Hernandez J."/>
            <person name="Hines S."/>
            <person name="Holder M."/>
            <person name="Hume J."/>
            <person name="Jhangiani S.N."/>
            <person name="Joshi V."/>
            <person name="Khan Z.M."/>
            <person name="Jackson L."/>
            <person name="Kovar C."/>
            <person name="Kowis A."/>
            <person name="Lee S."/>
            <person name="Lewis L.R."/>
            <person name="Margolis J."/>
            <person name="Morgan M."/>
            <person name="Nazareth L.V."/>
            <person name="Nguyen N."/>
            <person name="Okwuonu G."/>
            <person name="Parker D."/>
            <person name="Richards S."/>
            <person name="Ruiz S.J."/>
            <person name="Santibanez J."/>
            <person name="Savard J."/>
            <person name="Scherer S.E."/>
            <person name="Schneider B."/>
            <person name="Sodergren E."/>
            <person name="Tautz D."/>
            <person name="Vattahil S."/>
            <person name="Villasana D."/>
            <person name="White C.S."/>
            <person name="Wright R."/>
            <person name="Park Y."/>
            <person name="Beeman R.W."/>
            <person name="Lord J."/>
            <person name="Oppert B."/>
            <person name="Lorenzen M."/>
            <person name="Brown S."/>
            <person name="Wang L."/>
            <person name="Savard J."/>
            <person name="Tautz D."/>
            <person name="Richards S."/>
            <person name="Weinstock G."/>
            <person name="Gibbs R.A."/>
            <person name="Liu Y."/>
            <person name="Worley K."/>
            <person name="Weinstock G."/>
            <person name="Elsik C.G."/>
            <person name="Reese J.T."/>
            <person name="Elhaik E."/>
            <person name="Landan G."/>
            <person name="Graur D."/>
            <person name="Arensburger P."/>
            <person name="Atkinson P."/>
            <person name="Beeman R.W."/>
            <person name="Beidler J."/>
            <person name="Brown S.J."/>
            <person name="Demuth J.P."/>
            <person name="Drury D.W."/>
            <person name="Du Y.Z."/>
            <person name="Fujiwara H."/>
            <person name="Lorenzen M."/>
            <person name="Maselli V."/>
            <person name="Osanai M."/>
            <person name="Park Y."/>
            <person name="Robertson H.M."/>
            <person name="Tu Z."/>
            <person name="Wang J.J."/>
            <person name="Wang S."/>
            <person name="Richards S."/>
            <person name="Song H."/>
            <person name="Zhang L."/>
            <person name="Sodergren E."/>
            <person name="Werner D."/>
            <person name="Stanke M."/>
            <person name="Morgenstern B."/>
            <person name="Solovyev V."/>
            <person name="Kosarev P."/>
            <person name="Brown G."/>
            <person name="Chen H.C."/>
            <person name="Ermolaeva O."/>
            <person name="Hlavina W."/>
            <person name="Kapustin Y."/>
            <person name="Kiryutin B."/>
            <person name="Kitts P."/>
            <person name="Maglott D."/>
            <person name="Pruitt K."/>
            <person name="Sapojnikov V."/>
            <person name="Souvorov A."/>
            <person name="Mackey A.J."/>
            <person name="Waterhouse R.M."/>
            <person name="Wyder S."/>
            <person name="Zdobnov E.M."/>
            <person name="Zdobnov E.M."/>
            <person name="Wyder S."/>
            <person name="Kriventseva E.V."/>
            <person name="Kadowaki T."/>
            <person name="Bork P."/>
            <person name="Aranda M."/>
            <person name="Bao R."/>
            <person name="Beermann A."/>
            <person name="Berns N."/>
            <person name="Bolognesi R."/>
            <person name="Bonneton F."/>
            <person name="Bopp D."/>
            <person name="Brown S.J."/>
            <person name="Bucher G."/>
            <person name="Butts T."/>
            <person name="Chaumot A."/>
            <person name="Denell R.E."/>
            <person name="Ferrier D.E."/>
            <person name="Friedrich M."/>
            <person name="Gordon C.M."/>
            <person name="Jindra M."/>
            <person name="Klingler M."/>
            <person name="Lan Q."/>
            <person name="Lattorff H.M."/>
            <person name="Laudet V."/>
            <person name="von Levetsow C."/>
            <person name="Liu Z."/>
            <person name="Lutz R."/>
            <person name="Lynch J.A."/>
            <person name="da Fonseca R.N."/>
            <person name="Posnien N."/>
            <person name="Reuter R."/>
            <person name="Roth S."/>
            <person name="Savard J."/>
            <person name="Schinko J.B."/>
            <person name="Schmitt C."/>
            <person name="Schoppmeier M."/>
            <person name="Schroder R."/>
            <person name="Shippy T.D."/>
            <person name="Simonnet F."/>
            <person name="Marques-Souza H."/>
            <person name="Tautz D."/>
            <person name="Tomoyasu Y."/>
            <person name="Trauner J."/>
            <person name="Van der Zee M."/>
            <person name="Vervoort M."/>
            <person name="Wittkopp N."/>
            <person name="Wimmer E.A."/>
            <person name="Yang X."/>
            <person name="Jones A.K."/>
            <person name="Sattelle D.B."/>
            <person name="Ebert P.R."/>
            <person name="Nelson D."/>
            <person name="Scott J.G."/>
            <person name="Beeman R.W."/>
            <person name="Muthukrishnan S."/>
            <person name="Kramer K.J."/>
            <person name="Arakane Y."/>
            <person name="Beeman R.W."/>
            <person name="Zhu Q."/>
            <person name="Hogenkamp D."/>
            <person name="Dixit R."/>
            <person name="Oppert B."/>
            <person name="Jiang H."/>
            <person name="Zou Z."/>
            <person name="Marshall J."/>
            <person name="Elpidina E."/>
            <person name="Vinokurov K."/>
            <person name="Oppert C."/>
            <person name="Zou Z."/>
            <person name="Evans J."/>
            <person name="Lu Z."/>
            <person name="Zhao P."/>
            <person name="Sumathipala N."/>
            <person name="Altincicek B."/>
            <person name="Vilcinskas A."/>
            <person name="Williams M."/>
            <person name="Hultmark D."/>
            <person name="Hetru C."/>
            <person name="Jiang H."/>
            <person name="Grimmelikhuijzen C.J."/>
            <person name="Hauser F."/>
            <person name="Cazzamali G."/>
            <person name="Williamson M."/>
            <person name="Park Y."/>
            <person name="Li B."/>
            <person name="Tanaka Y."/>
            <person name="Predel R."/>
            <person name="Neupert S."/>
            <person name="Schachtner J."/>
            <person name="Verleyen P."/>
            <person name="Raible F."/>
            <person name="Bork P."/>
            <person name="Friedrich M."/>
            <person name="Walden K.K."/>
            <person name="Robertson H.M."/>
            <person name="Angeli S."/>
            <person name="Foret S."/>
            <person name="Bucher G."/>
            <person name="Schuetz S."/>
            <person name="Maleszka R."/>
            <person name="Wimmer E.A."/>
            <person name="Beeman R.W."/>
            <person name="Lorenzen M."/>
            <person name="Tomoyasu Y."/>
            <person name="Miller S.C."/>
            <person name="Grossmann D."/>
            <person name="Bucher G."/>
        </authorList>
    </citation>
    <scope>NUCLEOTIDE SEQUENCE [LARGE SCALE GENOMIC DNA]</scope>
    <source>
        <strain evidence="2 3">Georgia GA2</strain>
    </source>
</reference>
<feature type="region of interest" description="Disordered" evidence="1">
    <location>
        <begin position="1"/>
        <end position="38"/>
    </location>
</feature>
<accession>D7GXW1</accession>
<feature type="non-terminal residue" evidence="2">
    <location>
        <position position="1"/>
    </location>
</feature>
<dbReference type="EMBL" id="KQ971624">
    <property type="protein sequence ID" value="EFA13601.2"/>
    <property type="molecule type" value="Genomic_DNA"/>
</dbReference>
<protein>
    <submittedName>
        <fullName evidence="2">Uncharacterized protein</fullName>
    </submittedName>
</protein>
<dbReference type="AlphaFoldDB" id="D7GXW1"/>
<evidence type="ECO:0000256" key="1">
    <source>
        <dbReference type="SAM" id="MobiDB-lite"/>
    </source>
</evidence>
<dbReference type="HOGENOM" id="CLU_2561282_0_0_1"/>
<evidence type="ECO:0000313" key="3">
    <source>
        <dbReference type="Proteomes" id="UP000007266"/>
    </source>
</evidence>
<sequence length="127" mass="14664">PEVNDHRELPCASQPPVMPLSGYRKGNQSRTSWRQETRRDRWEPLMDADFYTFTRIRTKTDGRKWRMDGAQERRLIGPEGGELTPNCGRIRATPWCLASVEFQLTGLSNACFNLAGKWMSKFNPYPA</sequence>
<gene>
    <name evidence="2" type="primary">GLEAN_10733</name>
    <name evidence="2" type="ORF">TcasGA2_TC010733</name>
</gene>
<name>D7GXW1_TRICA</name>
<dbReference type="InParanoid" id="D7GXW1"/>
<keyword evidence="3" id="KW-1185">Reference proteome</keyword>
<organism evidence="2 3">
    <name type="scientific">Tribolium castaneum</name>
    <name type="common">Red flour beetle</name>
    <dbReference type="NCBI Taxonomy" id="7070"/>
    <lineage>
        <taxon>Eukaryota</taxon>
        <taxon>Metazoa</taxon>
        <taxon>Ecdysozoa</taxon>
        <taxon>Arthropoda</taxon>
        <taxon>Hexapoda</taxon>
        <taxon>Insecta</taxon>
        <taxon>Pterygota</taxon>
        <taxon>Neoptera</taxon>
        <taxon>Endopterygota</taxon>
        <taxon>Coleoptera</taxon>
        <taxon>Polyphaga</taxon>
        <taxon>Cucujiformia</taxon>
        <taxon>Tenebrionidae</taxon>
        <taxon>Tenebrionidae incertae sedis</taxon>
        <taxon>Tribolium</taxon>
    </lineage>
</organism>
<proteinExistence type="predicted"/>
<dbReference type="Proteomes" id="UP000007266">
    <property type="component" value="Unassembled WGS sequence"/>
</dbReference>
<evidence type="ECO:0000313" key="2">
    <source>
        <dbReference type="EMBL" id="EFA13601.2"/>
    </source>
</evidence>